<reference evidence="2" key="3">
    <citation type="submission" date="2015-04" db="UniProtKB">
        <authorList>
            <consortium name="EnsemblPlants"/>
        </authorList>
    </citation>
    <scope>IDENTIFICATION</scope>
    <source>
        <strain evidence="2">cv. Jemalong A17</strain>
    </source>
</reference>
<sequence length="293" mass="32757">MSAKYTPISAVSGGRKNFKMCVRVAHIWLMKRFLHGGHIHATARKDLVAKFRSMVQEGGTYQLENAIVGFNESPYKVTSHKHKLSMMHNSTFTNVHSPAIPMNVFYFKPFNEILSSTVEEVSTDVIGHVIERGDIRETEKDGRKSRVTDLTLEDLENNRLHCSLWGEHVDKIVTFFCNHDNDTPTVLILQFCAMGVANAFNGTKLILNGDLPDVAAYMICVSQISMNSSASLSDDLLNTNRMTIESMTESTELYVAISRVTSRGGLKILINDDDGDDTDVASSVVYREVFRNV</sequence>
<evidence type="ECO:0000313" key="2">
    <source>
        <dbReference type="EnsemblPlants" id="AES97132"/>
    </source>
</evidence>
<dbReference type="GO" id="GO:0006260">
    <property type="term" value="P:DNA replication"/>
    <property type="evidence" value="ECO:0000318"/>
    <property type="project" value="GO_Central"/>
</dbReference>
<dbReference type="CDD" id="cd04480">
    <property type="entry name" value="RPA1_DBD_A_like"/>
    <property type="match status" value="1"/>
</dbReference>
<keyword evidence="3" id="KW-1185">Reference proteome</keyword>
<dbReference type="InterPro" id="IPR012340">
    <property type="entry name" value="NA-bd_OB-fold"/>
</dbReference>
<dbReference type="eggNOG" id="KOG0851">
    <property type="taxonomic scope" value="Eukaryota"/>
</dbReference>
<evidence type="ECO:0000313" key="3">
    <source>
        <dbReference type="Proteomes" id="UP000002051"/>
    </source>
</evidence>
<dbReference type="GO" id="GO:0007004">
    <property type="term" value="P:telomere maintenance via telomerase"/>
    <property type="evidence" value="ECO:0000318"/>
    <property type="project" value="GO_Central"/>
</dbReference>
<accession>G7JZ53</accession>
<dbReference type="CDD" id="cd04481">
    <property type="entry name" value="RPA1_DBD_B_like"/>
    <property type="match status" value="1"/>
</dbReference>
<dbReference type="GO" id="GO:0006289">
    <property type="term" value="P:nucleotide-excision repair"/>
    <property type="evidence" value="ECO:0000318"/>
    <property type="project" value="GO_Central"/>
</dbReference>
<dbReference type="PANTHER" id="PTHR47165">
    <property type="entry name" value="OS03G0429900 PROTEIN"/>
    <property type="match status" value="1"/>
</dbReference>
<dbReference type="EMBL" id="CM001221">
    <property type="protein sequence ID" value="AES97132.2"/>
    <property type="molecule type" value="Genomic_DNA"/>
</dbReference>
<gene>
    <name evidence="1" type="ordered locus">MTR_5g045850</name>
</gene>
<dbReference type="SUPFAM" id="SSF50249">
    <property type="entry name" value="Nucleic acid-binding proteins"/>
    <property type="match status" value="2"/>
</dbReference>
<dbReference type="GO" id="GO:0000724">
    <property type="term" value="P:double-strand break repair via homologous recombination"/>
    <property type="evidence" value="ECO:0000318"/>
    <property type="project" value="GO_Central"/>
</dbReference>
<dbReference type="STRING" id="3880.G7JZ53"/>
<dbReference type="AlphaFoldDB" id="G7JZ53"/>
<proteinExistence type="predicted"/>
<dbReference type="PaxDb" id="3880-AES97132"/>
<evidence type="ECO:0000313" key="1">
    <source>
        <dbReference type="EMBL" id="AES97132.2"/>
    </source>
</evidence>
<dbReference type="GO" id="GO:0005662">
    <property type="term" value="C:DNA replication factor A complex"/>
    <property type="evidence" value="ECO:0000318"/>
    <property type="project" value="GO_Central"/>
</dbReference>
<reference evidence="1 3" key="1">
    <citation type="journal article" date="2011" name="Nature">
        <title>The Medicago genome provides insight into the evolution of rhizobial symbioses.</title>
        <authorList>
            <person name="Young N.D."/>
            <person name="Debelle F."/>
            <person name="Oldroyd G.E."/>
            <person name="Geurts R."/>
            <person name="Cannon S.B."/>
            <person name="Udvardi M.K."/>
            <person name="Benedito V.A."/>
            <person name="Mayer K.F."/>
            <person name="Gouzy J."/>
            <person name="Schoof H."/>
            <person name="Van de Peer Y."/>
            <person name="Proost S."/>
            <person name="Cook D.R."/>
            <person name="Meyers B.C."/>
            <person name="Spannagl M."/>
            <person name="Cheung F."/>
            <person name="De Mita S."/>
            <person name="Krishnakumar V."/>
            <person name="Gundlach H."/>
            <person name="Zhou S."/>
            <person name="Mudge J."/>
            <person name="Bharti A.K."/>
            <person name="Murray J.D."/>
            <person name="Naoumkina M.A."/>
            <person name="Rosen B."/>
            <person name="Silverstein K.A."/>
            <person name="Tang H."/>
            <person name="Rombauts S."/>
            <person name="Zhao P.X."/>
            <person name="Zhou P."/>
            <person name="Barbe V."/>
            <person name="Bardou P."/>
            <person name="Bechner M."/>
            <person name="Bellec A."/>
            <person name="Berger A."/>
            <person name="Berges H."/>
            <person name="Bidwell S."/>
            <person name="Bisseling T."/>
            <person name="Choisne N."/>
            <person name="Couloux A."/>
            <person name="Denny R."/>
            <person name="Deshpande S."/>
            <person name="Dai X."/>
            <person name="Doyle J.J."/>
            <person name="Dudez A.M."/>
            <person name="Farmer A.D."/>
            <person name="Fouteau S."/>
            <person name="Franken C."/>
            <person name="Gibelin C."/>
            <person name="Gish J."/>
            <person name="Goldstein S."/>
            <person name="Gonzalez A.J."/>
            <person name="Green P.J."/>
            <person name="Hallab A."/>
            <person name="Hartog M."/>
            <person name="Hua A."/>
            <person name="Humphray S.J."/>
            <person name="Jeong D.H."/>
            <person name="Jing Y."/>
            <person name="Jocker A."/>
            <person name="Kenton S.M."/>
            <person name="Kim D.J."/>
            <person name="Klee K."/>
            <person name="Lai H."/>
            <person name="Lang C."/>
            <person name="Lin S."/>
            <person name="Macmil S.L."/>
            <person name="Magdelenat G."/>
            <person name="Matthews L."/>
            <person name="McCorrison J."/>
            <person name="Monaghan E.L."/>
            <person name="Mun J.H."/>
            <person name="Najar F.Z."/>
            <person name="Nicholson C."/>
            <person name="Noirot C."/>
            <person name="O'Bleness M."/>
            <person name="Paule C.R."/>
            <person name="Poulain J."/>
            <person name="Prion F."/>
            <person name="Qin B."/>
            <person name="Qu C."/>
            <person name="Retzel E.F."/>
            <person name="Riddle C."/>
            <person name="Sallet E."/>
            <person name="Samain S."/>
            <person name="Samson N."/>
            <person name="Sanders I."/>
            <person name="Saurat O."/>
            <person name="Scarpelli C."/>
            <person name="Schiex T."/>
            <person name="Segurens B."/>
            <person name="Severin A.J."/>
            <person name="Sherrier D.J."/>
            <person name="Shi R."/>
            <person name="Sims S."/>
            <person name="Singer S.R."/>
            <person name="Sinharoy S."/>
            <person name="Sterck L."/>
            <person name="Viollet A."/>
            <person name="Wang B.B."/>
            <person name="Wang K."/>
            <person name="Wang M."/>
            <person name="Wang X."/>
            <person name="Warfsmann J."/>
            <person name="Weissenbach J."/>
            <person name="White D.D."/>
            <person name="White J.D."/>
            <person name="Wiley G.B."/>
            <person name="Wincker P."/>
            <person name="Xing Y."/>
            <person name="Yang L."/>
            <person name="Yao Z."/>
            <person name="Ying F."/>
            <person name="Zhai J."/>
            <person name="Zhou L."/>
            <person name="Zuber A."/>
            <person name="Denarie J."/>
            <person name="Dixon R.A."/>
            <person name="May G.D."/>
            <person name="Schwartz D.C."/>
            <person name="Rogers J."/>
            <person name="Quetier F."/>
            <person name="Town C.D."/>
            <person name="Roe B.A."/>
        </authorList>
    </citation>
    <scope>NUCLEOTIDE SEQUENCE [LARGE SCALE GENOMIC DNA]</scope>
    <source>
        <strain evidence="1">A17</strain>
        <strain evidence="2 3">cv. Jemalong A17</strain>
    </source>
</reference>
<accession>A0A0C3XJE6</accession>
<organism evidence="1 3">
    <name type="scientific">Medicago truncatula</name>
    <name type="common">Barrel medic</name>
    <name type="synonym">Medicago tribuloides</name>
    <dbReference type="NCBI Taxonomy" id="3880"/>
    <lineage>
        <taxon>Eukaryota</taxon>
        <taxon>Viridiplantae</taxon>
        <taxon>Streptophyta</taxon>
        <taxon>Embryophyta</taxon>
        <taxon>Tracheophyta</taxon>
        <taxon>Spermatophyta</taxon>
        <taxon>Magnoliopsida</taxon>
        <taxon>eudicotyledons</taxon>
        <taxon>Gunneridae</taxon>
        <taxon>Pentapetalae</taxon>
        <taxon>rosids</taxon>
        <taxon>fabids</taxon>
        <taxon>Fabales</taxon>
        <taxon>Fabaceae</taxon>
        <taxon>Papilionoideae</taxon>
        <taxon>50 kb inversion clade</taxon>
        <taxon>NPAAA clade</taxon>
        <taxon>Hologalegina</taxon>
        <taxon>IRL clade</taxon>
        <taxon>Trifolieae</taxon>
        <taxon>Medicago</taxon>
    </lineage>
</organism>
<name>G7JZ53_MEDTR</name>
<dbReference type="GO" id="GO:0051321">
    <property type="term" value="P:meiotic cell cycle"/>
    <property type="evidence" value="ECO:0000318"/>
    <property type="project" value="GO_Central"/>
</dbReference>
<dbReference type="Gene3D" id="2.40.50.140">
    <property type="entry name" value="Nucleic acid-binding proteins"/>
    <property type="match status" value="2"/>
</dbReference>
<dbReference type="EnsemblPlants" id="AES97132">
    <property type="protein sequence ID" value="AES97132"/>
    <property type="gene ID" value="MTR_5g045850"/>
</dbReference>
<dbReference type="GO" id="GO:0003684">
    <property type="term" value="F:damaged DNA binding"/>
    <property type="evidence" value="ECO:0000318"/>
    <property type="project" value="GO_Central"/>
</dbReference>
<dbReference type="Proteomes" id="UP000002051">
    <property type="component" value="Chromosome 5"/>
</dbReference>
<dbReference type="GO" id="GO:0043047">
    <property type="term" value="F:single-stranded telomeric DNA binding"/>
    <property type="evidence" value="ECO:0000318"/>
    <property type="project" value="GO_Central"/>
</dbReference>
<protein>
    <submittedName>
        <fullName evidence="1">DUF223 domain protein</fullName>
    </submittedName>
</protein>
<dbReference type="PANTHER" id="PTHR47165:SF4">
    <property type="entry name" value="OS03G0429900 PROTEIN"/>
    <property type="match status" value="1"/>
</dbReference>
<reference evidence="1 3" key="2">
    <citation type="journal article" date="2014" name="BMC Genomics">
        <title>An improved genome release (version Mt4.0) for the model legume Medicago truncatula.</title>
        <authorList>
            <person name="Tang H."/>
            <person name="Krishnakumar V."/>
            <person name="Bidwell S."/>
            <person name="Rosen B."/>
            <person name="Chan A."/>
            <person name="Zhou S."/>
            <person name="Gentzbittel L."/>
            <person name="Childs K.L."/>
            <person name="Yandell M."/>
            <person name="Gundlach H."/>
            <person name="Mayer K.F."/>
            <person name="Schwartz D.C."/>
            <person name="Town C.D."/>
        </authorList>
    </citation>
    <scope>GENOME REANNOTATION</scope>
    <source>
        <strain evidence="2 3">cv. Jemalong A17</strain>
    </source>
</reference>
<dbReference type="HOGENOM" id="CLU_001324_4_2_1"/>